<gene>
    <name evidence="1" type="ORF">FIBSPDRAFT_897098</name>
</gene>
<evidence type="ECO:0000313" key="2">
    <source>
        <dbReference type="Proteomes" id="UP000076532"/>
    </source>
</evidence>
<dbReference type="Proteomes" id="UP000076532">
    <property type="component" value="Unassembled WGS sequence"/>
</dbReference>
<name>A0A166CLY8_9AGAM</name>
<proteinExistence type="predicted"/>
<accession>A0A166CLY8</accession>
<keyword evidence="2" id="KW-1185">Reference proteome</keyword>
<reference evidence="1 2" key="1">
    <citation type="journal article" date="2016" name="Mol. Biol. Evol.">
        <title>Comparative Genomics of Early-Diverging Mushroom-Forming Fungi Provides Insights into the Origins of Lignocellulose Decay Capabilities.</title>
        <authorList>
            <person name="Nagy L.G."/>
            <person name="Riley R."/>
            <person name="Tritt A."/>
            <person name="Adam C."/>
            <person name="Daum C."/>
            <person name="Floudas D."/>
            <person name="Sun H."/>
            <person name="Yadav J.S."/>
            <person name="Pangilinan J."/>
            <person name="Larsson K.H."/>
            <person name="Matsuura K."/>
            <person name="Barry K."/>
            <person name="Labutti K."/>
            <person name="Kuo R."/>
            <person name="Ohm R.A."/>
            <person name="Bhattacharya S.S."/>
            <person name="Shirouzu T."/>
            <person name="Yoshinaga Y."/>
            <person name="Martin F.M."/>
            <person name="Grigoriev I.V."/>
            <person name="Hibbett D.S."/>
        </authorList>
    </citation>
    <scope>NUCLEOTIDE SEQUENCE [LARGE SCALE GENOMIC DNA]</scope>
    <source>
        <strain evidence="1 2">CBS 109695</strain>
    </source>
</reference>
<sequence length="170" mass="18943">MAAAREALLRIRATRSLCARGSASVLVIFSIKAGVHQTRRRLRYPELSSGDEKLIEIFYAIPNLEKSCSHLYKALQFPQMCHNIPKQWNGMYSVGHVLGTAYHGIEIAHCTSTAQTANGDESGYGYRATCMAAKTDLKAMELDSRAQITSNLLVTEQEEQNVVHRTRIES</sequence>
<organism evidence="1 2">
    <name type="scientific">Athelia psychrophila</name>
    <dbReference type="NCBI Taxonomy" id="1759441"/>
    <lineage>
        <taxon>Eukaryota</taxon>
        <taxon>Fungi</taxon>
        <taxon>Dikarya</taxon>
        <taxon>Basidiomycota</taxon>
        <taxon>Agaricomycotina</taxon>
        <taxon>Agaricomycetes</taxon>
        <taxon>Agaricomycetidae</taxon>
        <taxon>Atheliales</taxon>
        <taxon>Atheliaceae</taxon>
        <taxon>Athelia</taxon>
    </lineage>
</organism>
<protein>
    <submittedName>
        <fullName evidence="1">Uncharacterized protein</fullName>
    </submittedName>
</protein>
<evidence type="ECO:0000313" key="1">
    <source>
        <dbReference type="EMBL" id="KZP13798.1"/>
    </source>
</evidence>
<dbReference type="EMBL" id="KV417627">
    <property type="protein sequence ID" value="KZP13798.1"/>
    <property type="molecule type" value="Genomic_DNA"/>
</dbReference>
<dbReference type="AlphaFoldDB" id="A0A166CLY8"/>